<dbReference type="AlphaFoldDB" id="A0ABD5ZJ16"/>
<evidence type="ECO:0000313" key="4">
    <source>
        <dbReference type="EMBL" id="MFC7205305.1"/>
    </source>
</evidence>
<dbReference type="PANTHER" id="PTHR46268:SF6">
    <property type="entry name" value="UNIVERSAL STRESS PROTEIN UP12"/>
    <property type="match status" value="1"/>
</dbReference>
<feature type="region of interest" description="Disordered" evidence="2">
    <location>
        <begin position="45"/>
        <end position="64"/>
    </location>
</feature>
<dbReference type="InterPro" id="IPR006016">
    <property type="entry name" value="UspA"/>
</dbReference>
<dbReference type="RefSeq" id="WP_390225873.1">
    <property type="nucleotide sequence ID" value="NZ_JBHTAA010000014.1"/>
</dbReference>
<evidence type="ECO:0000256" key="1">
    <source>
        <dbReference type="ARBA" id="ARBA00008791"/>
    </source>
</evidence>
<dbReference type="Gene3D" id="3.40.50.620">
    <property type="entry name" value="HUPs"/>
    <property type="match status" value="1"/>
</dbReference>
<gene>
    <name evidence="4" type="ORF">ACFQJC_17485</name>
</gene>
<dbReference type="PANTHER" id="PTHR46268">
    <property type="entry name" value="STRESS RESPONSE PROTEIN NHAX"/>
    <property type="match status" value="1"/>
</dbReference>
<feature type="domain" description="UspA" evidence="3">
    <location>
        <begin position="3"/>
        <end position="138"/>
    </location>
</feature>
<comment type="caution">
    <text evidence="4">The sequence shown here is derived from an EMBL/GenBank/DDBJ whole genome shotgun (WGS) entry which is preliminary data.</text>
</comment>
<dbReference type="EMBL" id="JBHTAA010000014">
    <property type="protein sequence ID" value="MFC7205305.1"/>
    <property type="molecule type" value="Genomic_DNA"/>
</dbReference>
<dbReference type="SUPFAM" id="SSF52402">
    <property type="entry name" value="Adenine nucleotide alpha hydrolases-like"/>
    <property type="match status" value="1"/>
</dbReference>
<dbReference type="InterPro" id="IPR014729">
    <property type="entry name" value="Rossmann-like_a/b/a_fold"/>
</dbReference>
<dbReference type="CDD" id="cd00293">
    <property type="entry name" value="USP-like"/>
    <property type="match status" value="1"/>
</dbReference>
<keyword evidence="5" id="KW-1185">Reference proteome</keyword>
<evidence type="ECO:0000256" key="2">
    <source>
        <dbReference type="SAM" id="MobiDB-lite"/>
    </source>
</evidence>
<dbReference type="Pfam" id="PF00582">
    <property type="entry name" value="Usp"/>
    <property type="match status" value="1"/>
</dbReference>
<name>A0ABD5ZJ16_9EURY</name>
<protein>
    <submittedName>
        <fullName evidence="4">Universal stress protein</fullName>
    </submittedName>
</protein>
<evidence type="ECO:0000313" key="5">
    <source>
        <dbReference type="Proteomes" id="UP001596481"/>
    </source>
</evidence>
<accession>A0ABD5ZJ16</accession>
<evidence type="ECO:0000259" key="3">
    <source>
        <dbReference type="Pfam" id="PF00582"/>
    </source>
</evidence>
<dbReference type="Proteomes" id="UP001596481">
    <property type="component" value="Unassembled WGS sequence"/>
</dbReference>
<reference evidence="4 5" key="1">
    <citation type="journal article" date="2019" name="Int. J. Syst. Evol. Microbiol.">
        <title>The Global Catalogue of Microorganisms (GCM) 10K type strain sequencing project: providing services to taxonomists for standard genome sequencing and annotation.</title>
        <authorList>
            <consortium name="The Broad Institute Genomics Platform"/>
            <consortium name="The Broad Institute Genome Sequencing Center for Infectious Disease"/>
            <person name="Wu L."/>
            <person name="Ma J."/>
        </authorList>
    </citation>
    <scope>NUCLEOTIDE SEQUENCE [LARGE SCALE GENOMIC DNA]</scope>
    <source>
        <strain evidence="4 5">DSM 29988</strain>
    </source>
</reference>
<comment type="similarity">
    <text evidence="1">Belongs to the universal stress protein A family.</text>
</comment>
<proteinExistence type="inferred from homology"/>
<sequence>MVVIAAVDKSDRASAVVEQANDLAEAFDDSVHVVHVMKRSEVVQAEQDSVSDNKPMSVDELRSKTSEVSSDVIDRCTLSVESKAVGLIGDPAAEIVKYASENDAQYIVVSPQQKSQTGKILFGSVAQSVLLEAPCPVVSLINK</sequence>
<organism evidence="4 5">
    <name type="scientific">Haloferax namakaokahaiae</name>
    <dbReference type="NCBI Taxonomy" id="1748331"/>
    <lineage>
        <taxon>Archaea</taxon>
        <taxon>Methanobacteriati</taxon>
        <taxon>Methanobacteriota</taxon>
        <taxon>Stenosarchaea group</taxon>
        <taxon>Halobacteria</taxon>
        <taxon>Halobacteriales</taxon>
        <taxon>Haloferacaceae</taxon>
        <taxon>Haloferax</taxon>
    </lineage>
</organism>